<dbReference type="RefSeq" id="WP_349951326.1">
    <property type="nucleotide sequence ID" value="NZ_JBEHGX010000006.1"/>
</dbReference>
<keyword evidence="1" id="KW-1133">Transmembrane helix</keyword>
<evidence type="ECO:0000313" key="3">
    <source>
        <dbReference type="Proteomes" id="UP001447374"/>
    </source>
</evidence>
<proteinExistence type="predicted"/>
<dbReference type="EMBL" id="JBEHGX010000006">
    <property type="protein sequence ID" value="MER0126696.1"/>
    <property type="molecule type" value="Genomic_DNA"/>
</dbReference>
<dbReference type="Proteomes" id="UP001447374">
    <property type="component" value="Unassembled WGS sequence"/>
</dbReference>
<evidence type="ECO:0000313" key="2">
    <source>
        <dbReference type="EMBL" id="MER0126696.1"/>
    </source>
</evidence>
<sequence>MKRLYAGVIGAMAAFSAVCYGQNAPESPQDYLRGVELSAQGGSPWYQVPLPEAVYQQSAWADLRDIRVFNQQGESLPFALETTVPPAPAPQTAPLTLYKLESQPLQQKDEEGNRAVLLKTPEGVEIRLASQRDETLSGTWLIPLGEGEAGSSLKQLRFSWPRQREGWQARVDIYSSEGLRHWQPEISDAPLMDLTSGDNRLLLDKLDFDAGLALSGARYLLVIVKNASAPLDFTAVSGEWQTAHLQPARIALPAQGEKTAEDTAVYRWARPQPLDALTLRPAQENAVMPVEIEYRSDEKSPWRPLARTVIYRLPDSPAVSVPLQGEPIAAVRVKAINQRLGDTLVEVTGERDEKTLIFNAQGNGPFLLAWGNGAATPQTLALQALIPAKANKAASLDALPYAQSGKQVELGGEARLTAKDPAAQRNQLQTWLIWGVLVAGAAGLLLLAWRLWREVNAGKAA</sequence>
<protein>
    <submittedName>
        <fullName evidence="2">DUF3999 family protein</fullName>
    </submittedName>
</protein>
<dbReference type="Pfam" id="PF13163">
    <property type="entry name" value="DUF3999"/>
    <property type="match status" value="1"/>
</dbReference>
<evidence type="ECO:0000256" key="1">
    <source>
        <dbReference type="SAM" id="Phobius"/>
    </source>
</evidence>
<gene>
    <name evidence="2" type="ORF">ABQG75_13225</name>
</gene>
<accession>A0ABV1PPH6</accession>
<reference evidence="2 3" key="1">
    <citation type="submission" date="2024-06" db="EMBL/GenBank/DDBJ databases">
        <title>Fanconibacter daqui strain Q02 whole shotgun sequencing project.</title>
        <authorList>
            <person name="Rodrigues J.W.A."/>
            <person name="Viana L.C."/>
            <person name="Vieira E.C."/>
            <person name="Souza F.O.L."/>
            <person name="Alegria O.C."/>
            <person name="Patroca S."/>
            <person name="Cruz A.C.R."/>
            <person name="Nunes A.R.C."/>
        </authorList>
    </citation>
    <scope>NUCLEOTIDE SEQUENCE [LARGE SCALE GENOMIC DNA]</scope>
    <source>
        <strain evidence="2 3">Q02</strain>
    </source>
</reference>
<comment type="caution">
    <text evidence="2">The sequence shown here is derived from an EMBL/GenBank/DDBJ whole genome shotgun (WGS) entry which is preliminary data.</text>
</comment>
<keyword evidence="1" id="KW-0812">Transmembrane</keyword>
<feature type="transmembrane region" description="Helical" evidence="1">
    <location>
        <begin position="431"/>
        <end position="452"/>
    </location>
</feature>
<name>A0ABV1PPH6_9ENTR</name>
<dbReference type="InterPro" id="IPR025060">
    <property type="entry name" value="DUF3999"/>
</dbReference>
<keyword evidence="3" id="KW-1185">Reference proteome</keyword>
<keyword evidence="1" id="KW-0472">Membrane</keyword>
<organism evidence="2 3">
    <name type="scientific">Franconibacter daqui</name>
    <dbReference type="NCBI Taxonomy" id="2047724"/>
    <lineage>
        <taxon>Bacteria</taxon>
        <taxon>Pseudomonadati</taxon>
        <taxon>Pseudomonadota</taxon>
        <taxon>Gammaproteobacteria</taxon>
        <taxon>Enterobacterales</taxon>
        <taxon>Enterobacteriaceae</taxon>
        <taxon>Franconibacter</taxon>
    </lineage>
</organism>